<reference evidence="2" key="1">
    <citation type="submission" date="2022-07" db="EMBL/GenBank/DDBJ databases">
        <title>Fungi with potential for degradation of polypropylene.</title>
        <authorList>
            <person name="Gostincar C."/>
        </authorList>
    </citation>
    <scope>NUCLEOTIDE SEQUENCE</scope>
    <source>
        <strain evidence="2">EXF-13308</strain>
    </source>
</reference>
<keyword evidence="3" id="KW-1185">Reference proteome</keyword>
<gene>
    <name evidence="2" type="ORF">NKR23_g9005</name>
</gene>
<evidence type="ECO:0000313" key="2">
    <source>
        <dbReference type="EMBL" id="KAJ9137687.1"/>
    </source>
</evidence>
<dbReference type="Proteomes" id="UP001174694">
    <property type="component" value="Unassembled WGS sequence"/>
</dbReference>
<dbReference type="AlphaFoldDB" id="A0AA38RDP5"/>
<comment type="caution">
    <text evidence="2">The sequence shown here is derived from an EMBL/GenBank/DDBJ whole genome shotgun (WGS) entry which is preliminary data.</text>
</comment>
<feature type="region of interest" description="Disordered" evidence="1">
    <location>
        <begin position="503"/>
        <end position="529"/>
    </location>
</feature>
<sequence length="619" mass="71448">MLGVYRLQGCHAIDCRNAVPALIGNARIQDDKTVQLPPGERLYCFHGQHRIEAARFFLARNGLPQNWVVILFRNDLPERGRRYLSEGHTYSKPHSDGEIFRNFCLTDDIITMNSWQSELSKTKERDLKLIMRRPHLFAALRALVDIPAFWYALHLGSSDKLLQTRGEEEMVHYLAEVNRVWNDLLGRDLRSQLAGLVDEYTLKQIQLRAPLVSRRDYRFLEEGMESKLLFARITVPEWRQRLKDALLQQHRILTLETFLQDLIYLRQCFKVMKALMPPKRTSVQESYRRHFTLSAPTLLQSGEDQFEVLMARSFRLSYVQLVLFVMRHLPTLGQCRLRYQYSDITEPKILEPRGQVWLVFARLAQKLNFLSDKIQQLVTADGDASALRSCLEILRPSTLYSYDAPEHLMSILEGELERNVVFRRPPEQPPTSTSQSNTRIELRSGMPDSSSHYGACHSLFVRTIDSAMKTPDTNEFVTPFYIRAHVFFCFFGHFEDVDVDMTTNQQPPDTSALAPVGSGETSSEPLVRHAKPLREGAIPGSEEGQLTVRPPQDVVLFENQDGESWRISNTQEEVNTFVRDRDAKFWIDMIGYVTKEQVWSALESLGATPRRVLLEEDEL</sequence>
<dbReference type="InterPro" id="IPR022198">
    <property type="entry name" value="DUF3723"/>
</dbReference>
<protein>
    <submittedName>
        <fullName evidence="2">Uncharacterized protein</fullName>
    </submittedName>
</protein>
<accession>A0AA38RDP5</accession>
<evidence type="ECO:0000313" key="3">
    <source>
        <dbReference type="Proteomes" id="UP001174694"/>
    </source>
</evidence>
<feature type="region of interest" description="Disordered" evidence="1">
    <location>
        <begin position="423"/>
        <end position="449"/>
    </location>
</feature>
<dbReference type="EMBL" id="JANBVO010000033">
    <property type="protein sequence ID" value="KAJ9137687.1"/>
    <property type="molecule type" value="Genomic_DNA"/>
</dbReference>
<dbReference type="Pfam" id="PF12520">
    <property type="entry name" value="DUF3723"/>
    <property type="match status" value="1"/>
</dbReference>
<feature type="compositionally biased region" description="Low complexity" evidence="1">
    <location>
        <begin position="430"/>
        <end position="439"/>
    </location>
</feature>
<organism evidence="2 3">
    <name type="scientific">Pleurostoma richardsiae</name>
    <dbReference type="NCBI Taxonomy" id="41990"/>
    <lineage>
        <taxon>Eukaryota</taxon>
        <taxon>Fungi</taxon>
        <taxon>Dikarya</taxon>
        <taxon>Ascomycota</taxon>
        <taxon>Pezizomycotina</taxon>
        <taxon>Sordariomycetes</taxon>
        <taxon>Sordariomycetidae</taxon>
        <taxon>Calosphaeriales</taxon>
        <taxon>Pleurostomataceae</taxon>
        <taxon>Pleurostoma</taxon>
    </lineage>
</organism>
<name>A0AA38RDP5_9PEZI</name>
<proteinExistence type="predicted"/>
<evidence type="ECO:0000256" key="1">
    <source>
        <dbReference type="SAM" id="MobiDB-lite"/>
    </source>
</evidence>